<dbReference type="NCBIfam" id="TIGR01297">
    <property type="entry name" value="CDF"/>
    <property type="match status" value="1"/>
</dbReference>
<keyword evidence="3" id="KW-0813">Transport</keyword>
<evidence type="ECO:0000256" key="3">
    <source>
        <dbReference type="ARBA" id="ARBA00022448"/>
    </source>
</evidence>
<comment type="subcellular location">
    <subcellularLocation>
        <location evidence="1">Membrane</location>
        <topology evidence="1">Multi-pass membrane protein</topology>
    </subcellularLocation>
</comment>
<keyword evidence="5 7" id="KW-1133">Transmembrane helix</keyword>
<dbReference type="InterPro" id="IPR027469">
    <property type="entry name" value="Cation_efflux_TMD_sf"/>
</dbReference>
<dbReference type="GO" id="GO:0015086">
    <property type="term" value="F:cadmium ion transmembrane transporter activity"/>
    <property type="evidence" value="ECO:0007669"/>
    <property type="project" value="TreeGrafter"/>
</dbReference>
<dbReference type="Gene3D" id="3.30.70.1350">
    <property type="entry name" value="Cation efflux protein, cytoplasmic domain"/>
    <property type="match status" value="1"/>
</dbReference>
<evidence type="ECO:0000256" key="6">
    <source>
        <dbReference type="ARBA" id="ARBA00023136"/>
    </source>
</evidence>
<dbReference type="GO" id="GO:0015093">
    <property type="term" value="F:ferrous iron transmembrane transporter activity"/>
    <property type="evidence" value="ECO:0007669"/>
    <property type="project" value="TreeGrafter"/>
</dbReference>
<feature type="domain" description="Cation efflux protein transmembrane" evidence="8">
    <location>
        <begin position="7"/>
        <end position="198"/>
    </location>
</feature>
<dbReference type="SUPFAM" id="SSF161111">
    <property type="entry name" value="Cation efflux protein transmembrane domain-like"/>
    <property type="match status" value="1"/>
</dbReference>
<accession>A0A1G2F7U6</accession>
<sequence length="349" mass="38195">MKEKIATISILANIFLAGSKLTAGIIAGSGAVFAEGLHSGMDILSSAISFAGIKIAKKPVDKKHPYGHYKFEVLAGLLITIILFLTGLFIVFESVRDFKNPSPVGIGYLAFGVMLASAAVNEVMARLKIHYGKKENSVSLLSDGIHSRVDVYASLVVLTGLFLTRYWIYVDLVMALFIGLYIIKESFSLGKEAVDSLLDISASPETEEKIKSIVSMQNIEIDSLKTQKKGSAVTANLEIKLPSSLTVEEAVKTSEDLKGKLIKEVERLSYVAIQIKSHEVSTGYYKPAFGRSFGWQRRGKFKEEIKESKGGGPGGYCVCPKCGYKFIHERGTPCSKFECPKCKSNLIRE</sequence>
<evidence type="ECO:0000259" key="8">
    <source>
        <dbReference type="Pfam" id="PF01545"/>
    </source>
</evidence>
<evidence type="ECO:0000256" key="5">
    <source>
        <dbReference type="ARBA" id="ARBA00022989"/>
    </source>
</evidence>
<reference evidence="9 10" key="1">
    <citation type="journal article" date="2016" name="Nat. Commun.">
        <title>Thousands of microbial genomes shed light on interconnected biogeochemical processes in an aquifer system.</title>
        <authorList>
            <person name="Anantharaman K."/>
            <person name="Brown C.T."/>
            <person name="Hug L.A."/>
            <person name="Sharon I."/>
            <person name="Castelle C.J."/>
            <person name="Probst A.J."/>
            <person name="Thomas B.C."/>
            <person name="Singh A."/>
            <person name="Wilkins M.J."/>
            <person name="Karaoz U."/>
            <person name="Brodie E.L."/>
            <person name="Williams K.H."/>
            <person name="Hubbard S.S."/>
            <person name="Banfield J.F."/>
        </authorList>
    </citation>
    <scope>NUCLEOTIDE SEQUENCE [LARGE SCALE GENOMIC DNA]</scope>
</reference>
<organism evidence="9 10">
    <name type="scientific">Candidatus Portnoybacteria bacterium RBG_19FT_COMBO_36_7</name>
    <dbReference type="NCBI Taxonomy" id="1801992"/>
    <lineage>
        <taxon>Bacteria</taxon>
        <taxon>Candidatus Portnoyibacteriota</taxon>
    </lineage>
</organism>
<dbReference type="PANTHER" id="PTHR43840:SF15">
    <property type="entry name" value="MITOCHONDRIAL METAL TRANSPORTER 1-RELATED"/>
    <property type="match status" value="1"/>
</dbReference>
<evidence type="ECO:0000256" key="4">
    <source>
        <dbReference type="ARBA" id="ARBA00022692"/>
    </source>
</evidence>
<feature type="transmembrane region" description="Helical" evidence="7">
    <location>
        <begin position="166"/>
        <end position="183"/>
    </location>
</feature>
<evidence type="ECO:0000256" key="2">
    <source>
        <dbReference type="ARBA" id="ARBA00008114"/>
    </source>
</evidence>
<dbReference type="GO" id="GO:0015341">
    <property type="term" value="F:zinc efflux antiporter activity"/>
    <property type="evidence" value="ECO:0007669"/>
    <property type="project" value="TreeGrafter"/>
</dbReference>
<dbReference type="CDD" id="cd20335">
    <property type="entry name" value="BRcat_RBR"/>
    <property type="match status" value="1"/>
</dbReference>
<dbReference type="InterPro" id="IPR050291">
    <property type="entry name" value="CDF_Transporter"/>
</dbReference>
<dbReference type="GO" id="GO:0006882">
    <property type="term" value="P:intracellular zinc ion homeostasis"/>
    <property type="evidence" value="ECO:0007669"/>
    <property type="project" value="TreeGrafter"/>
</dbReference>
<dbReference type="Proteomes" id="UP000179099">
    <property type="component" value="Unassembled WGS sequence"/>
</dbReference>
<evidence type="ECO:0000256" key="1">
    <source>
        <dbReference type="ARBA" id="ARBA00004141"/>
    </source>
</evidence>
<evidence type="ECO:0000313" key="10">
    <source>
        <dbReference type="Proteomes" id="UP000179099"/>
    </source>
</evidence>
<keyword evidence="6 7" id="KW-0472">Membrane</keyword>
<keyword evidence="4 7" id="KW-0812">Transmembrane</keyword>
<proteinExistence type="inferred from homology"/>
<dbReference type="PANTHER" id="PTHR43840">
    <property type="entry name" value="MITOCHONDRIAL METAL TRANSPORTER 1-RELATED"/>
    <property type="match status" value="1"/>
</dbReference>
<comment type="similarity">
    <text evidence="2">Belongs to the cation diffusion facilitator (CDF) transporter (TC 2.A.4) family.</text>
</comment>
<dbReference type="InterPro" id="IPR036837">
    <property type="entry name" value="Cation_efflux_CTD_sf"/>
</dbReference>
<protein>
    <recommendedName>
        <fullName evidence="8">Cation efflux protein transmembrane domain-containing protein</fullName>
    </recommendedName>
</protein>
<gene>
    <name evidence="9" type="ORF">A2Y98_02280</name>
</gene>
<dbReference type="STRING" id="1801992.A2Y98_02280"/>
<feature type="transmembrane region" description="Helical" evidence="7">
    <location>
        <begin position="104"/>
        <end position="124"/>
    </location>
</feature>
<feature type="transmembrane region" description="Helical" evidence="7">
    <location>
        <begin position="73"/>
        <end position="92"/>
    </location>
</feature>
<dbReference type="GO" id="GO:0005886">
    <property type="term" value="C:plasma membrane"/>
    <property type="evidence" value="ECO:0007669"/>
    <property type="project" value="TreeGrafter"/>
</dbReference>
<evidence type="ECO:0000313" key="9">
    <source>
        <dbReference type="EMBL" id="OGZ34139.1"/>
    </source>
</evidence>
<name>A0A1G2F7U6_9BACT</name>
<dbReference type="SUPFAM" id="SSF160240">
    <property type="entry name" value="Cation efflux protein cytoplasmic domain-like"/>
    <property type="match status" value="1"/>
</dbReference>
<dbReference type="EMBL" id="MHMW01000018">
    <property type="protein sequence ID" value="OGZ34139.1"/>
    <property type="molecule type" value="Genomic_DNA"/>
</dbReference>
<dbReference type="FunFam" id="1.20.1510.10:FF:000006">
    <property type="entry name" value="Divalent cation efflux transporter"/>
    <property type="match status" value="1"/>
</dbReference>
<dbReference type="InterPro" id="IPR058533">
    <property type="entry name" value="Cation_efflux_TM"/>
</dbReference>
<dbReference type="Pfam" id="PF01545">
    <property type="entry name" value="Cation_efflux"/>
    <property type="match status" value="1"/>
</dbReference>
<dbReference type="Gene3D" id="1.20.1510.10">
    <property type="entry name" value="Cation efflux protein transmembrane domain"/>
    <property type="match status" value="1"/>
</dbReference>
<comment type="caution">
    <text evidence="9">The sequence shown here is derived from an EMBL/GenBank/DDBJ whole genome shotgun (WGS) entry which is preliminary data.</text>
</comment>
<dbReference type="AlphaFoldDB" id="A0A1G2F7U6"/>
<evidence type="ECO:0000256" key="7">
    <source>
        <dbReference type="SAM" id="Phobius"/>
    </source>
</evidence>
<dbReference type="InterPro" id="IPR002524">
    <property type="entry name" value="Cation_efflux"/>
</dbReference>